<reference evidence="1 2" key="1">
    <citation type="submission" date="2018-08" db="EMBL/GenBank/DDBJ databases">
        <title>Recombination of ecologically and evolutionarily significant loci maintains genetic cohesion in the Pseudomonas syringae species complex.</title>
        <authorList>
            <person name="Dillon M."/>
            <person name="Thakur S."/>
            <person name="Almeida R.N.D."/>
            <person name="Weir B.S."/>
            <person name="Guttman D.S."/>
        </authorList>
    </citation>
    <scope>NUCLEOTIDE SEQUENCE [LARGE SCALE GENOMIC DNA]</scope>
    <source>
        <strain evidence="1 2">88_10</strain>
    </source>
</reference>
<gene>
    <name evidence="1" type="ORF">APX70_04585</name>
</gene>
<protein>
    <submittedName>
        <fullName evidence="1">Uncharacterized protein</fullName>
    </submittedName>
</protein>
<comment type="caution">
    <text evidence="1">The sequence shown here is derived from an EMBL/GenBank/DDBJ whole genome shotgun (WGS) entry which is preliminary data.</text>
</comment>
<dbReference type="EMBL" id="RBNL01001258">
    <property type="protein sequence ID" value="RML91701.1"/>
    <property type="molecule type" value="Genomic_DNA"/>
</dbReference>
<name>A0A3M2ZTX6_PSEYM</name>
<evidence type="ECO:0000313" key="1">
    <source>
        <dbReference type="EMBL" id="RML91701.1"/>
    </source>
</evidence>
<dbReference type="Proteomes" id="UP000282378">
    <property type="component" value="Unassembled WGS sequence"/>
</dbReference>
<accession>A0A3M2ZTX6</accession>
<feature type="non-terminal residue" evidence="1">
    <location>
        <position position="1"/>
    </location>
</feature>
<sequence length="70" mass="7421">GAATMSTITQGTQIHLRTEFESLGERLIRFGQALQDPATTVGQLTSLASSCGIALKLRTIAESGLRDDES</sequence>
<proteinExistence type="predicted"/>
<organism evidence="1 2">
    <name type="scientific">Pseudomonas syringae pv. maculicola</name>
    <dbReference type="NCBI Taxonomy" id="59511"/>
    <lineage>
        <taxon>Bacteria</taxon>
        <taxon>Pseudomonadati</taxon>
        <taxon>Pseudomonadota</taxon>
        <taxon>Gammaproteobacteria</taxon>
        <taxon>Pseudomonadales</taxon>
        <taxon>Pseudomonadaceae</taxon>
        <taxon>Pseudomonas</taxon>
    </lineage>
</organism>
<evidence type="ECO:0000313" key="2">
    <source>
        <dbReference type="Proteomes" id="UP000282378"/>
    </source>
</evidence>
<dbReference type="AlphaFoldDB" id="A0A3M2ZTX6"/>